<protein>
    <recommendedName>
        <fullName evidence="11">L-dopachrome isomerase</fullName>
        <ecNumber evidence="8">5.3.2.1</ecNumber>
        <ecNumber evidence="7">5.3.3.12</ecNumber>
    </recommendedName>
    <alternativeName>
        <fullName evidence="9">L-dopachrome tautomerase</fullName>
    </alternativeName>
    <alternativeName>
        <fullName evidence="10">Phenylpyruvate tautomerase</fullName>
    </alternativeName>
</protein>
<evidence type="ECO:0000256" key="1">
    <source>
        <dbReference type="ARBA" id="ARBA00004613"/>
    </source>
</evidence>
<gene>
    <name evidence="13" type="ORF">GALL_96660</name>
</gene>
<evidence type="ECO:0000313" key="13">
    <source>
        <dbReference type="EMBL" id="OIR08165.1"/>
    </source>
</evidence>
<evidence type="ECO:0000256" key="12">
    <source>
        <dbReference type="SAM" id="MobiDB-lite"/>
    </source>
</evidence>
<sequence length="193" mass="21467">MDWNYTDTNGAGRKTPKIGFLKGRDPDPRPTGSTTRALPMRAQSTRIRVETNEARQPSAATGRALLPAPLQTAEQPIRTMPYLKIQTNLPLTKKAQRAVLKEASTLVSEELGKPEEYVMLALQPDTPMLFSGTDDPVAFLELKSIGLQARQTKRLSATLCGLVERHLGISKERIYVKFIDVARGMWGWKGDTF</sequence>
<accession>A0A1J5SVW1</accession>
<dbReference type="GO" id="GO:0050178">
    <property type="term" value="F:phenylpyruvate tautomerase activity"/>
    <property type="evidence" value="ECO:0007669"/>
    <property type="project" value="UniProtKB-EC"/>
</dbReference>
<evidence type="ECO:0000256" key="4">
    <source>
        <dbReference type="ARBA" id="ARBA00023235"/>
    </source>
</evidence>
<evidence type="ECO:0000256" key="9">
    <source>
        <dbReference type="ARBA" id="ARBA00041631"/>
    </source>
</evidence>
<organism evidence="13">
    <name type="scientific">mine drainage metagenome</name>
    <dbReference type="NCBI Taxonomy" id="410659"/>
    <lineage>
        <taxon>unclassified sequences</taxon>
        <taxon>metagenomes</taxon>
        <taxon>ecological metagenomes</taxon>
    </lineage>
</organism>
<dbReference type="SUPFAM" id="SSF55331">
    <property type="entry name" value="Tautomerase/MIF"/>
    <property type="match status" value="1"/>
</dbReference>
<comment type="caution">
    <text evidence="13">The sequence shown here is derived from an EMBL/GenBank/DDBJ whole genome shotgun (WGS) entry which is preliminary data.</text>
</comment>
<keyword evidence="4" id="KW-0413">Isomerase</keyword>
<dbReference type="GO" id="GO:0005125">
    <property type="term" value="F:cytokine activity"/>
    <property type="evidence" value="ECO:0007669"/>
    <property type="project" value="UniProtKB-KW"/>
</dbReference>
<evidence type="ECO:0000256" key="3">
    <source>
        <dbReference type="ARBA" id="ARBA00022525"/>
    </source>
</evidence>
<comment type="catalytic activity">
    <reaction evidence="5">
        <text>3-phenylpyruvate = enol-phenylpyruvate</text>
        <dbReference type="Rhea" id="RHEA:17097"/>
        <dbReference type="ChEBI" id="CHEBI:16815"/>
        <dbReference type="ChEBI" id="CHEBI:18005"/>
        <dbReference type="EC" id="5.3.2.1"/>
    </reaction>
</comment>
<keyword evidence="2" id="KW-0202">Cytokine</keyword>
<comment type="subcellular location">
    <subcellularLocation>
        <location evidence="1">Secreted</location>
    </subcellularLocation>
</comment>
<dbReference type="AlphaFoldDB" id="A0A1J5SVW1"/>
<dbReference type="EC" id="5.3.3.12" evidence="7"/>
<dbReference type="EMBL" id="MLJW01000033">
    <property type="protein sequence ID" value="OIR08165.1"/>
    <property type="molecule type" value="Genomic_DNA"/>
</dbReference>
<dbReference type="EC" id="5.3.2.1" evidence="8"/>
<dbReference type="GO" id="GO:0005615">
    <property type="term" value="C:extracellular space"/>
    <property type="evidence" value="ECO:0007669"/>
    <property type="project" value="UniProtKB-KW"/>
</dbReference>
<comment type="catalytic activity">
    <reaction evidence="6">
        <text>L-dopachrome = 5,6-dihydroxyindole-2-carboxylate</text>
        <dbReference type="Rhea" id="RHEA:13041"/>
        <dbReference type="ChEBI" id="CHEBI:16875"/>
        <dbReference type="ChEBI" id="CHEBI:57509"/>
        <dbReference type="EC" id="5.3.3.12"/>
    </reaction>
</comment>
<evidence type="ECO:0000256" key="6">
    <source>
        <dbReference type="ARBA" id="ARBA00036823"/>
    </source>
</evidence>
<dbReference type="PANTHER" id="PTHR11954:SF6">
    <property type="entry name" value="MACROPHAGE MIGRATION INHIBITORY FACTOR"/>
    <property type="match status" value="1"/>
</dbReference>
<dbReference type="PANTHER" id="PTHR11954">
    <property type="entry name" value="D-DOPACHROME DECARBOXYLASE"/>
    <property type="match status" value="1"/>
</dbReference>
<evidence type="ECO:0000256" key="11">
    <source>
        <dbReference type="ARBA" id="ARBA00042730"/>
    </source>
</evidence>
<dbReference type="Pfam" id="PF01187">
    <property type="entry name" value="MIF"/>
    <property type="match status" value="1"/>
</dbReference>
<dbReference type="Gene3D" id="3.30.429.10">
    <property type="entry name" value="Macrophage Migration Inhibitory Factor"/>
    <property type="match status" value="1"/>
</dbReference>
<evidence type="ECO:0000256" key="10">
    <source>
        <dbReference type="ARBA" id="ARBA00041912"/>
    </source>
</evidence>
<keyword evidence="3" id="KW-0964">Secreted</keyword>
<evidence type="ECO:0000256" key="5">
    <source>
        <dbReference type="ARBA" id="ARBA00036735"/>
    </source>
</evidence>
<evidence type="ECO:0000256" key="7">
    <source>
        <dbReference type="ARBA" id="ARBA00038932"/>
    </source>
</evidence>
<feature type="region of interest" description="Disordered" evidence="12">
    <location>
        <begin position="1"/>
        <end position="36"/>
    </location>
</feature>
<evidence type="ECO:0000256" key="2">
    <source>
        <dbReference type="ARBA" id="ARBA00022514"/>
    </source>
</evidence>
<evidence type="ECO:0000256" key="8">
    <source>
        <dbReference type="ARBA" id="ARBA00039086"/>
    </source>
</evidence>
<proteinExistence type="predicted"/>
<dbReference type="InterPro" id="IPR014347">
    <property type="entry name" value="Tautomerase/MIF_sf"/>
</dbReference>
<name>A0A1J5SVW1_9ZZZZ</name>
<reference evidence="13" key="1">
    <citation type="submission" date="2016-10" db="EMBL/GenBank/DDBJ databases">
        <title>Sequence of Gallionella enrichment culture.</title>
        <authorList>
            <person name="Poehlein A."/>
            <person name="Muehling M."/>
            <person name="Daniel R."/>
        </authorList>
    </citation>
    <scope>NUCLEOTIDE SEQUENCE</scope>
</reference>
<dbReference type="GO" id="GO:0004167">
    <property type="term" value="F:dopachrome isomerase activity"/>
    <property type="evidence" value="ECO:0007669"/>
    <property type="project" value="UniProtKB-EC"/>
</dbReference>
<dbReference type="InterPro" id="IPR001398">
    <property type="entry name" value="Macrophage_inhib_fac"/>
</dbReference>